<evidence type="ECO:0008006" key="3">
    <source>
        <dbReference type="Google" id="ProtNLM"/>
    </source>
</evidence>
<name>I0IA34_CALAS</name>
<proteinExistence type="predicted"/>
<keyword evidence="2" id="KW-1185">Reference proteome</keyword>
<dbReference type="eggNOG" id="COG3500">
    <property type="taxonomic scope" value="Bacteria"/>
</dbReference>
<organism evidence="1 2">
    <name type="scientific">Caldilinea aerophila (strain DSM 14535 / JCM 11387 / NBRC 104270 / STL-6-O1)</name>
    <dbReference type="NCBI Taxonomy" id="926550"/>
    <lineage>
        <taxon>Bacteria</taxon>
        <taxon>Bacillati</taxon>
        <taxon>Chloroflexota</taxon>
        <taxon>Caldilineae</taxon>
        <taxon>Caldilineales</taxon>
        <taxon>Caldilineaceae</taxon>
        <taxon>Caldilinea</taxon>
    </lineage>
</organism>
<dbReference type="PATRIC" id="fig|926550.5.peg.4390"/>
<dbReference type="SUPFAM" id="SSF69279">
    <property type="entry name" value="Phage tail proteins"/>
    <property type="match status" value="1"/>
</dbReference>
<reference evidence="1 2" key="1">
    <citation type="submission" date="2012-02" db="EMBL/GenBank/DDBJ databases">
        <title>Complete genome sequence of Caldilinea aerophila DSM 14535 (= NBRC 102666).</title>
        <authorList>
            <person name="Oguchi A."/>
            <person name="Hosoyama A."/>
            <person name="Sekine M."/>
            <person name="Fukai R."/>
            <person name="Kato Y."/>
            <person name="Nakamura S."/>
            <person name="Hanada S."/>
            <person name="Yamazaki S."/>
            <person name="Fujita N."/>
        </authorList>
    </citation>
    <scope>NUCLEOTIDE SEQUENCE [LARGE SCALE GENOMIC DNA]</scope>
    <source>
        <strain evidence="2">DSM 14535 / JCM 11387 / NBRC 104270 / STL-6-O1</strain>
    </source>
</reference>
<evidence type="ECO:0000313" key="1">
    <source>
        <dbReference type="EMBL" id="BAM02122.1"/>
    </source>
</evidence>
<dbReference type="AlphaFoldDB" id="I0IA34"/>
<dbReference type="KEGG" id="cap:CLDAP_40820"/>
<dbReference type="OrthoDB" id="262740at2"/>
<dbReference type="HOGENOM" id="CLU_730987_0_0_0"/>
<evidence type="ECO:0000313" key="2">
    <source>
        <dbReference type="Proteomes" id="UP000007880"/>
    </source>
</evidence>
<gene>
    <name evidence="1" type="ordered locus">CLDAP_40820</name>
</gene>
<protein>
    <recommendedName>
        <fullName evidence="3">Phage late control D family protein</fullName>
    </recommendedName>
</protein>
<accession>I0IA34</accession>
<sequence length="381" mass="41387">MFNFLGVHLTLLIGPTVAIPAPPLLTEALHSVEVTHSDEGRSGFQLVFQAGRDAMTGLIDYPLLSLPLLRPFNRVVLIVTFNGIPSVLMDGVITHQQLNPGREPGTGQLTVTGEDVSVMMDLEEKSAEHPAQDETIIALKLIASYAQYGLIPMVIPPTVIDPPIPIERTPVQQGTDLEYLQQMAARHGYVFYVTPGPAPLTNIAYWGPPKRLDIPQPALSVNLGPATNVESINFQYSALEPTLVSGEVQDRLTGQSLPVRTFASTRLPLSSQPAWLTQQPNVRTRAFRESGLNAAQAFGRAQSVTDASVDRVLTATGELNALRYGGLLRARGVVGVRGAGYSYSGFYYIKRVTHKLSRGEYKQQFTLIRDGLGALTPVVPP</sequence>
<dbReference type="STRING" id="926550.CLDAP_40820"/>
<dbReference type="Proteomes" id="UP000007880">
    <property type="component" value="Chromosome"/>
</dbReference>
<dbReference type="EMBL" id="AP012337">
    <property type="protein sequence ID" value="BAM02122.1"/>
    <property type="molecule type" value="Genomic_DNA"/>
</dbReference>
<dbReference type="RefSeq" id="WP_014435342.1">
    <property type="nucleotide sequence ID" value="NC_017079.1"/>
</dbReference>